<dbReference type="SUPFAM" id="SSF46785">
    <property type="entry name" value="Winged helix' DNA-binding domain"/>
    <property type="match status" value="1"/>
</dbReference>
<dbReference type="InterPro" id="IPR050679">
    <property type="entry name" value="Bact_HTH_transcr_reg"/>
</dbReference>
<dbReference type="InterPro" id="IPR036271">
    <property type="entry name" value="Tet_transcr_reg_TetR-rel_C_sf"/>
</dbReference>
<evidence type="ECO:0000313" key="8">
    <source>
        <dbReference type="Proteomes" id="UP000055590"/>
    </source>
</evidence>
<dbReference type="InterPro" id="IPR036390">
    <property type="entry name" value="WH_DNA-bd_sf"/>
</dbReference>
<keyword evidence="3" id="KW-0804">Transcription</keyword>
<dbReference type="SUPFAM" id="SSF48498">
    <property type="entry name" value="Tetracyclin repressor-like, C-terminal domain"/>
    <property type="match status" value="1"/>
</dbReference>
<dbReference type="Pfam" id="PF00392">
    <property type="entry name" value="GntR"/>
    <property type="match status" value="1"/>
</dbReference>
<evidence type="ECO:0000259" key="5">
    <source>
        <dbReference type="PROSITE" id="PS50949"/>
    </source>
</evidence>
<keyword evidence="8" id="KW-1185">Reference proteome</keyword>
<keyword evidence="1" id="KW-0805">Transcription regulation</keyword>
<dbReference type="GO" id="GO:0045892">
    <property type="term" value="P:negative regulation of DNA-templated transcription"/>
    <property type="evidence" value="ECO:0007669"/>
    <property type="project" value="InterPro"/>
</dbReference>
<organism evidence="7 8">
    <name type="scientific">Vulgatibacter incomptus</name>
    <dbReference type="NCBI Taxonomy" id="1391653"/>
    <lineage>
        <taxon>Bacteria</taxon>
        <taxon>Pseudomonadati</taxon>
        <taxon>Myxococcota</taxon>
        <taxon>Myxococcia</taxon>
        <taxon>Myxococcales</taxon>
        <taxon>Cystobacterineae</taxon>
        <taxon>Vulgatibacteraceae</taxon>
        <taxon>Vulgatibacter</taxon>
    </lineage>
</organism>
<dbReference type="PROSITE" id="PS50949">
    <property type="entry name" value="HTH_GNTR"/>
    <property type="match status" value="1"/>
</dbReference>
<evidence type="ECO:0000256" key="2">
    <source>
        <dbReference type="ARBA" id="ARBA00023125"/>
    </source>
</evidence>
<dbReference type="CDD" id="cd07377">
    <property type="entry name" value="WHTH_GntR"/>
    <property type="match status" value="1"/>
</dbReference>
<dbReference type="Gene3D" id="1.10.357.10">
    <property type="entry name" value="Tetracycline Repressor, domain 2"/>
    <property type="match status" value="1"/>
</dbReference>
<protein>
    <submittedName>
        <fullName evidence="7">Transcriptional regulator, GntR family / Transcriptional regulator, TetR family</fullName>
    </submittedName>
</protein>
<dbReference type="EMBL" id="CP012332">
    <property type="protein sequence ID" value="AKU92571.1"/>
    <property type="molecule type" value="Genomic_DNA"/>
</dbReference>
<evidence type="ECO:0000256" key="1">
    <source>
        <dbReference type="ARBA" id="ARBA00023015"/>
    </source>
</evidence>
<dbReference type="PROSITE" id="PS50977">
    <property type="entry name" value="HTH_TETR_2"/>
    <property type="match status" value="1"/>
</dbReference>
<feature type="domain" description="HTH gntR-type" evidence="5">
    <location>
        <begin position="2"/>
        <end position="70"/>
    </location>
</feature>
<keyword evidence="2 4" id="KW-0238">DNA-binding</keyword>
<gene>
    <name evidence="7" type="ORF">AKJ08_2958</name>
</gene>
<dbReference type="InterPro" id="IPR004111">
    <property type="entry name" value="Repressor_TetR_C"/>
</dbReference>
<dbReference type="Pfam" id="PF02909">
    <property type="entry name" value="TetR_C_1"/>
    <property type="match status" value="1"/>
</dbReference>
<name>A0A0K1PGM5_9BACT</name>
<dbReference type="OrthoDB" id="2570341at2"/>
<dbReference type="InterPro" id="IPR001647">
    <property type="entry name" value="HTH_TetR"/>
</dbReference>
<sequence>MRTTYVTIVEDLRRRIDAGDLAPGERAPSTRALARRWKVANATAARALRELTQAGLLEAVPRSGMVVASQELSRERIVAAAIRVADEEGLATFSIRGVAARLDAPVTSLYRHVRSKDELLALMVDQALGELPLPERPPSGWRAQIELSARTEWQMMRRHPWLARLMQIGRPTALPSSLGFVDWVMRALDGTRLDAANKLLVHILLHGFIQGLAVNLEADAQATGETGLSEDDHMRTQEAAFRAAMSSGAYPHFAAIFAELSEGFDPDLDALFELGLGALLDGFTPMFEGKRQRRS</sequence>
<dbReference type="InterPro" id="IPR009057">
    <property type="entry name" value="Homeodomain-like_sf"/>
</dbReference>
<dbReference type="SMART" id="SM00345">
    <property type="entry name" value="HTH_GNTR"/>
    <property type="match status" value="1"/>
</dbReference>
<dbReference type="Proteomes" id="UP000055590">
    <property type="component" value="Chromosome"/>
</dbReference>
<feature type="DNA-binding region" description="H-T-H motif" evidence="4">
    <location>
        <begin position="94"/>
        <end position="113"/>
    </location>
</feature>
<dbReference type="PANTHER" id="PTHR44846:SF17">
    <property type="entry name" value="GNTR-FAMILY TRANSCRIPTIONAL REGULATOR"/>
    <property type="match status" value="1"/>
</dbReference>
<dbReference type="PANTHER" id="PTHR44846">
    <property type="entry name" value="MANNOSYL-D-GLYCERATE TRANSPORT/METABOLISM SYSTEM REPRESSOR MNGR-RELATED"/>
    <property type="match status" value="1"/>
</dbReference>
<dbReference type="InterPro" id="IPR000524">
    <property type="entry name" value="Tscrpt_reg_HTH_GntR"/>
</dbReference>
<evidence type="ECO:0000313" key="7">
    <source>
        <dbReference type="EMBL" id="AKU92571.1"/>
    </source>
</evidence>
<dbReference type="RefSeq" id="WP_050726722.1">
    <property type="nucleotide sequence ID" value="NZ_CP012332.1"/>
</dbReference>
<dbReference type="Pfam" id="PF00440">
    <property type="entry name" value="TetR_N"/>
    <property type="match status" value="1"/>
</dbReference>
<feature type="domain" description="HTH tetR-type" evidence="6">
    <location>
        <begin position="71"/>
        <end position="131"/>
    </location>
</feature>
<dbReference type="GO" id="GO:0003700">
    <property type="term" value="F:DNA-binding transcription factor activity"/>
    <property type="evidence" value="ECO:0007669"/>
    <property type="project" value="InterPro"/>
</dbReference>
<evidence type="ECO:0000259" key="6">
    <source>
        <dbReference type="PROSITE" id="PS50977"/>
    </source>
</evidence>
<dbReference type="Gene3D" id="1.10.10.10">
    <property type="entry name" value="Winged helix-like DNA-binding domain superfamily/Winged helix DNA-binding domain"/>
    <property type="match status" value="1"/>
</dbReference>
<dbReference type="GO" id="GO:0003677">
    <property type="term" value="F:DNA binding"/>
    <property type="evidence" value="ECO:0007669"/>
    <property type="project" value="UniProtKB-UniRule"/>
</dbReference>
<dbReference type="AlphaFoldDB" id="A0A0K1PGM5"/>
<accession>A0A0K1PGM5</accession>
<dbReference type="Gene3D" id="1.10.10.60">
    <property type="entry name" value="Homeodomain-like"/>
    <property type="match status" value="1"/>
</dbReference>
<dbReference type="SUPFAM" id="SSF46689">
    <property type="entry name" value="Homeodomain-like"/>
    <property type="match status" value="1"/>
</dbReference>
<proteinExistence type="predicted"/>
<dbReference type="InterPro" id="IPR036388">
    <property type="entry name" value="WH-like_DNA-bd_sf"/>
</dbReference>
<reference evidence="7 8" key="1">
    <citation type="submission" date="2015-08" db="EMBL/GenBank/DDBJ databases">
        <authorList>
            <person name="Babu N.S."/>
            <person name="Beckwith C.J."/>
            <person name="Beseler K.G."/>
            <person name="Brison A."/>
            <person name="Carone J.V."/>
            <person name="Caskin T.P."/>
            <person name="Diamond M."/>
            <person name="Durham M.E."/>
            <person name="Foxe J.M."/>
            <person name="Go M."/>
            <person name="Henderson B.A."/>
            <person name="Jones I.B."/>
            <person name="McGettigan J.A."/>
            <person name="Micheletti S.J."/>
            <person name="Nasrallah M.E."/>
            <person name="Ortiz D."/>
            <person name="Piller C.R."/>
            <person name="Privatt S.R."/>
            <person name="Schneider S.L."/>
            <person name="Sharp S."/>
            <person name="Smith T.C."/>
            <person name="Stanton J.D."/>
            <person name="Ullery H.E."/>
            <person name="Wilson R.J."/>
            <person name="Serrano M.G."/>
            <person name="Buck G."/>
            <person name="Lee V."/>
            <person name="Wang Y."/>
            <person name="Carvalho R."/>
            <person name="Voegtly L."/>
            <person name="Shi R."/>
            <person name="Duckworth R."/>
            <person name="Johnson A."/>
            <person name="Loviza R."/>
            <person name="Walstead R."/>
            <person name="Shah Z."/>
            <person name="Kiflezghi M."/>
            <person name="Wade K."/>
            <person name="Ball S.L."/>
            <person name="Bradley K.W."/>
            <person name="Asai D.J."/>
            <person name="Bowman C.A."/>
            <person name="Russell D.A."/>
            <person name="Pope W.H."/>
            <person name="Jacobs-Sera D."/>
            <person name="Hendrix R.W."/>
            <person name="Hatfull G.F."/>
        </authorList>
    </citation>
    <scope>NUCLEOTIDE SEQUENCE [LARGE SCALE GENOMIC DNA]</scope>
    <source>
        <strain evidence="7 8">DSM 27710</strain>
    </source>
</reference>
<dbReference type="KEGG" id="vin:AKJ08_2958"/>
<dbReference type="STRING" id="1391653.AKJ08_2958"/>
<evidence type="ECO:0000256" key="3">
    <source>
        <dbReference type="ARBA" id="ARBA00023163"/>
    </source>
</evidence>
<evidence type="ECO:0000256" key="4">
    <source>
        <dbReference type="PROSITE-ProRule" id="PRU00335"/>
    </source>
</evidence>